<reference evidence="15" key="1">
    <citation type="submission" date="2025-08" db="UniProtKB">
        <authorList>
            <consortium name="RefSeq"/>
        </authorList>
    </citation>
    <scope>IDENTIFICATION</scope>
</reference>
<keyword evidence="9 11" id="KW-0472">Membrane</keyword>
<dbReference type="AlphaFoldDB" id="A0A8B7YJM1"/>
<feature type="domain" description="Fucosyltransferase N-terminal" evidence="13">
    <location>
        <begin position="124"/>
        <end position="209"/>
    </location>
</feature>
<evidence type="ECO:0000313" key="14">
    <source>
        <dbReference type="Proteomes" id="UP000694845"/>
    </source>
</evidence>
<proteinExistence type="inferred from homology"/>
<dbReference type="OrthoDB" id="427096at2759"/>
<keyword evidence="7" id="KW-0735">Signal-anchor</keyword>
<evidence type="ECO:0000256" key="2">
    <source>
        <dbReference type="ARBA" id="ARBA00004922"/>
    </source>
</evidence>
<feature type="transmembrane region" description="Helical" evidence="11">
    <location>
        <begin position="6"/>
        <end position="28"/>
    </location>
</feature>
<evidence type="ECO:0000256" key="6">
    <source>
        <dbReference type="ARBA" id="ARBA00022692"/>
    </source>
</evidence>
<sequence>MAELRLHFLPVIGVVLLGVDLLLSLWILNSMTTGPPKPVSRAKNISSSTKRKCSRVIPLAAKDTKSAGMDDLMTTIGEPRSYKIQVYDTRKHLTKKTNTFRRILQHSKGGPNPRADVQCGNNCTIEITIADDKNNFTGMDAVLFHFYMELVPLHIPPADMNPEQTWVYCSWEPPHRTAAPIGHQPKLTGLAANVEWTYHRASDITTPFGFYRPGIPTVNRTKTADEWLQGKTKLAIWIGSNCKTTAWPRLRFVRKLKNYIQIDMYGGCGKLKCLPRMSPKCAVDLVRKYKFYLALENSECEEYITEKVWDKTLLRGVVPVVYGARRRDYEVLLPPNSFIYIGDYKNIKELADYLKLLDARPDLYAKYFEWQYSGTAVTTEIFYGIFDLTRFCHLVPIIERVRRGELKRTQVLSRDYVQTCRQKSLSNVEILDTW</sequence>
<evidence type="ECO:0000256" key="4">
    <source>
        <dbReference type="ARBA" id="ARBA00022676"/>
    </source>
</evidence>
<comment type="subcellular location">
    <subcellularLocation>
        <location evidence="11">Golgi apparatus</location>
        <location evidence="11">Golgi stack membrane</location>
        <topology evidence="11">Single-pass type II membrane protein</topology>
    </subcellularLocation>
    <subcellularLocation>
        <location evidence="1">Membrane</location>
        <topology evidence="1">Single-pass membrane protein</topology>
    </subcellularLocation>
</comment>
<dbReference type="PANTHER" id="PTHR11929:SF145">
    <property type="entry name" value="ALPHA-(1,3)-FUCOSYLTRANSFERASE FUT-1"/>
    <property type="match status" value="1"/>
</dbReference>
<evidence type="ECO:0000256" key="3">
    <source>
        <dbReference type="ARBA" id="ARBA00008919"/>
    </source>
</evidence>
<dbReference type="GO" id="GO:0032580">
    <property type="term" value="C:Golgi cisterna membrane"/>
    <property type="evidence" value="ECO:0007669"/>
    <property type="project" value="UniProtKB-SubCell"/>
</dbReference>
<evidence type="ECO:0000256" key="9">
    <source>
        <dbReference type="ARBA" id="ARBA00023136"/>
    </source>
</evidence>
<dbReference type="InterPro" id="IPR001503">
    <property type="entry name" value="Glyco_trans_10"/>
</dbReference>
<dbReference type="UniPathway" id="UPA00378"/>
<accession>A0A8B7YJM1</accession>
<dbReference type="InterPro" id="IPR055270">
    <property type="entry name" value="Glyco_tran_10_C"/>
</dbReference>
<evidence type="ECO:0000256" key="11">
    <source>
        <dbReference type="RuleBase" id="RU003832"/>
    </source>
</evidence>
<dbReference type="EC" id="2.4.1.-" evidence="11"/>
<dbReference type="Gene3D" id="3.40.50.11660">
    <property type="entry name" value="Glycosyl transferase family 10, C-terminal domain"/>
    <property type="match status" value="1"/>
</dbReference>
<keyword evidence="14" id="KW-1185">Reference proteome</keyword>
<protein>
    <recommendedName>
        <fullName evidence="11">Fucosyltransferase</fullName>
        <ecNumber evidence="11">2.4.1.-</ecNumber>
    </recommendedName>
</protein>
<keyword evidence="10" id="KW-0325">Glycoprotein</keyword>
<feature type="domain" description="Fucosyltransferase C-terminal" evidence="12">
    <location>
        <begin position="229"/>
        <end position="399"/>
    </location>
</feature>
<dbReference type="KEGG" id="aplc:110980446"/>
<dbReference type="InterPro" id="IPR031481">
    <property type="entry name" value="Glyco_tran_10_N"/>
</dbReference>
<evidence type="ECO:0000256" key="1">
    <source>
        <dbReference type="ARBA" id="ARBA00004167"/>
    </source>
</evidence>
<keyword evidence="8 11" id="KW-1133">Transmembrane helix</keyword>
<dbReference type="SUPFAM" id="SSF53756">
    <property type="entry name" value="UDP-Glycosyltransferase/glycogen phosphorylase"/>
    <property type="match status" value="1"/>
</dbReference>
<dbReference type="PANTHER" id="PTHR11929">
    <property type="entry name" value="ALPHA- 1,3 -FUCOSYLTRANSFERASE"/>
    <property type="match status" value="1"/>
</dbReference>
<evidence type="ECO:0000256" key="10">
    <source>
        <dbReference type="ARBA" id="ARBA00023180"/>
    </source>
</evidence>
<evidence type="ECO:0000313" key="15">
    <source>
        <dbReference type="RefSeq" id="XP_022092822.1"/>
    </source>
</evidence>
<dbReference type="Proteomes" id="UP000694845">
    <property type="component" value="Unplaced"/>
</dbReference>
<dbReference type="RefSeq" id="XP_022092822.1">
    <property type="nucleotide sequence ID" value="XM_022237130.1"/>
</dbReference>
<comment type="similarity">
    <text evidence="3 11">Belongs to the glycosyltransferase 10 family.</text>
</comment>
<evidence type="ECO:0000259" key="12">
    <source>
        <dbReference type="Pfam" id="PF00852"/>
    </source>
</evidence>
<keyword evidence="6 11" id="KW-0812">Transmembrane</keyword>
<dbReference type="Pfam" id="PF00852">
    <property type="entry name" value="Glyco_transf_10"/>
    <property type="match status" value="1"/>
</dbReference>
<dbReference type="InterPro" id="IPR038577">
    <property type="entry name" value="GT10-like_C_sf"/>
</dbReference>
<keyword evidence="4 11" id="KW-0328">Glycosyltransferase</keyword>
<dbReference type="GeneID" id="110980446"/>
<dbReference type="Pfam" id="PF17039">
    <property type="entry name" value="Glyco_tran_10_N"/>
    <property type="match status" value="1"/>
</dbReference>
<organism evidence="14 15">
    <name type="scientific">Acanthaster planci</name>
    <name type="common">Crown-of-thorns starfish</name>
    <dbReference type="NCBI Taxonomy" id="133434"/>
    <lineage>
        <taxon>Eukaryota</taxon>
        <taxon>Metazoa</taxon>
        <taxon>Echinodermata</taxon>
        <taxon>Eleutherozoa</taxon>
        <taxon>Asterozoa</taxon>
        <taxon>Asteroidea</taxon>
        <taxon>Valvatacea</taxon>
        <taxon>Valvatida</taxon>
        <taxon>Acanthasteridae</taxon>
        <taxon>Acanthaster</taxon>
    </lineage>
</organism>
<keyword evidence="11" id="KW-0333">Golgi apparatus</keyword>
<dbReference type="FunFam" id="3.40.50.11660:FF:000004">
    <property type="entry name" value="Glycoprotein 3-alpha-L-fucosyltransferase A"/>
    <property type="match status" value="1"/>
</dbReference>
<gene>
    <name evidence="15" type="primary">LOC110980446</name>
</gene>
<evidence type="ECO:0000256" key="5">
    <source>
        <dbReference type="ARBA" id="ARBA00022679"/>
    </source>
</evidence>
<evidence type="ECO:0000259" key="13">
    <source>
        <dbReference type="Pfam" id="PF17039"/>
    </source>
</evidence>
<evidence type="ECO:0000256" key="7">
    <source>
        <dbReference type="ARBA" id="ARBA00022968"/>
    </source>
</evidence>
<keyword evidence="5 11" id="KW-0808">Transferase</keyword>
<evidence type="ECO:0000256" key="8">
    <source>
        <dbReference type="ARBA" id="ARBA00022989"/>
    </source>
</evidence>
<comment type="pathway">
    <text evidence="2">Protein modification; protein glycosylation.</text>
</comment>
<dbReference type="GO" id="GO:0046920">
    <property type="term" value="F:alpha-(1-&gt;3)-fucosyltransferase activity"/>
    <property type="evidence" value="ECO:0007669"/>
    <property type="project" value="TreeGrafter"/>
</dbReference>
<name>A0A8B7YJM1_ACAPL</name>